<keyword evidence="2" id="KW-1185">Reference proteome</keyword>
<dbReference type="Proteomes" id="UP001066276">
    <property type="component" value="Chromosome 1_1"/>
</dbReference>
<gene>
    <name evidence="1" type="ORF">NDU88_004674</name>
</gene>
<dbReference type="EMBL" id="JANPWB010000001">
    <property type="protein sequence ID" value="KAJ1217079.1"/>
    <property type="molecule type" value="Genomic_DNA"/>
</dbReference>
<proteinExistence type="predicted"/>
<name>A0AAV7WV11_PLEWA</name>
<reference evidence="1" key="1">
    <citation type="journal article" date="2022" name="bioRxiv">
        <title>Sequencing and chromosome-scale assembly of the giantPleurodeles waltlgenome.</title>
        <authorList>
            <person name="Brown T."/>
            <person name="Elewa A."/>
            <person name="Iarovenko S."/>
            <person name="Subramanian E."/>
            <person name="Araus A.J."/>
            <person name="Petzold A."/>
            <person name="Susuki M."/>
            <person name="Suzuki K.-i.T."/>
            <person name="Hayashi T."/>
            <person name="Toyoda A."/>
            <person name="Oliveira C."/>
            <person name="Osipova E."/>
            <person name="Leigh N.D."/>
            <person name="Simon A."/>
            <person name="Yun M.H."/>
        </authorList>
    </citation>
    <scope>NUCLEOTIDE SEQUENCE</scope>
    <source>
        <strain evidence="1">20211129_DDA</strain>
        <tissue evidence="1">Liver</tissue>
    </source>
</reference>
<evidence type="ECO:0000313" key="2">
    <source>
        <dbReference type="Proteomes" id="UP001066276"/>
    </source>
</evidence>
<protein>
    <submittedName>
        <fullName evidence="1">Uncharacterized protein</fullName>
    </submittedName>
</protein>
<sequence length="129" mass="14743">MQNQLHPAYYYLAAPRVRSHNICSVNYEHIRAVWTVSRRKQKQLSPRIEDLGSNLIKAAPVQRAWAPSENRMIPPFHGRCRETPHSSSSAGRPQCFIKKAIRTRFGVISLASDFLCRKLAARRDVDLSS</sequence>
<organism evidence="1 2">
    <name type="scientific">Pleurodeles waltl</name>
    <name type="common">Iberian ribbed newt</name>
    <dbReference type="NCBI Taxonomy" id="8319"/>
    <lineage>
        <taxon>Eukaryota</taxon>
        <taxon>Metazoa</taxon>
        <taxon>Chordata</taxon>
        <taxon>Craniata</taxon>
        <taxon>Vertebrata</taxon>
        <taxon>Euteleostomi</taxon>
        <taxon>Amphibia</taxon>
        <taxon>Batrachia</taxon>
        <taxon>Caudata</taxon>
        <taxon>Salamandroidea</taxon>
        <taxon>Salamandridae</taxon>
        <taxon>Pleurodelinae</taxon>
        <taxon>Pleurodeles</taxon>
    </lineage>
</organism>
<comment type="caution">
    <text evidence="1">The sequence shown here is derived from an EMBL/GenBank/DDBJ whole genome shotgun (WGS) entry which is preliminary data.</text>
</comment>
<evidence type="ECO:0000313" key="1">
    <source>
        <dbReference type="EMBL" id="KAJ1217079.1"/>
    </source>
</evidence>
<accession>A0AAV7WV11</accession>
<dbReference type="AlphaFoldDB" id="A0AAV7WV11"/>